<keyword evidence="3" id="KW-1185">Reference proteome</keyword>
<name>A0A084AWJ7_STACB</name>
<feature type="transmembrane region" description="Helical" evidence="1">
    <location>
        <begin position="168"/>
        <end position="192"/>
    </location>
</feature>
<organism evidence="2 3">
    <name type="scientific">Stachybotrys chartarum (strain CBS 109288 / IBT 7711)</name>
    <name type="common">Toxic black mold</name>
    <name type="synonym">Stilbospora chartarum</name>
    <dbReference type="NCBI Taxonomy" id="1280523"/>
    <lineage>
        <taxon>Eukaryota</taxon>
        <taxon>Fungi</taxon>
        <taxon>Dikarya</taxon>
        <taxon>Ascomycota</taxon>
        <taxon>Pezizomycotina</taxon>
        <taxon>Sordariomycetes</taxon>
        <taxon>Hypocreomycetidae</taxon>
        <taxon>Hypocreales</taxon>
        <taxon>Stachybotryaceae</taxon>
        <taxon>Stachybotrys</taxon>
    </lineage>
</organism>
<dbReference type="AlphaFoldDB" id="A0A084AWJ7"/>
<gene>
    <name evidence="2" type="ORF">S7711_03161</name>
</gene>
<evidence type="ECO:0000256" key="1">
    <source>
        <dbReference type="SAM" id="Phobius"/>
    </source>
</evidence>
<keyword evidence="1" id="KW-0472">Membrane</keyword>
<feature type="transmembrane region" description="Helical" evidence="1">
    <location>
        <begin position="142"/>
        <end position="162"/>
    </location>
</feature>
<feature type="transmembrane region" description="Helical" evidence="1">
    <location>
        <begin position="80"/>
        <end position="98"/>
    </location>
</feature>
<dbReference type="OrthoDB" id="3358048at2759"/>
<keyword evidence="1" id="KW-1133">Transmembrane helix</keyword>
<dbReference type="HOGENOM" id="CLU_099932_0_0_1"/>
<evidence type="ECO:0000313" key="3">
    <source>
        <dbReference type="Proteomes" id="UP000028045"/>
    </source>
</evidence>
<accession>A0A084AWJ7</accession>
<reference evidence="2 3" key="1">
    <citation type="journal article" date="2014" name="BMC Genomics">
        <title>Comparative genome sequencing reveals chemotype-specific gene clusters in the toxigenic black mold Stachybotrys.</title>
        <authorList>
            <person name="Semeiks J."/>
            <person name="Borek D."/>
            <person name="Otwinowski Z."/>
            <person name="Grishin N.V."/>
        </authorList>
    </citation>
    <scope>NUCLEOTIDE SEQUENCE [LARGE SCALE GENOMIC DNA]</scope>
    <source>
        <strain evidence="3">CBS 109288 / IBT 7711</strain>
    </source>
</reference>
<sequence>MDVKQTSARLRRTFHYPADDDSSDDSQPEVIDEEEQDRLIERLAADNAARDAQFRRILIAIPVLAIGPYLPALFRPTTTFFALLTITSLLSTAYLLYVQPAGHTGIAPLDAWIRGADVKPGANAARLLPRGLGDSGSPLQTYLPYLNVALVLVVALMGLRQGHSAAPIVGWVGIGNLPVLVHAAILAANLMMGSVDPERELSGLRYQYKGA</sequence>
<evidence type="ECO:0000313" key="2">
    <source>
        <dbReference type="EMBL" id="KEY69676.1"/>
    </source>
</evidence>
<protein>
    <submittedName>
        <fullName evidence="2">Uncharacterized protein</fullName>
    </submittedName>
</protein>
<proteinExistence type="predicted"/>
<feature type="transmembrane region" description="Helical" evidence="1">
    <location>
        <begin position="57"/>
        <end position="74"/>
    </location>
</feature>
<dbReference type="Proteomes" id="UP000028045">
    <property type="component" value="Unassembled WGS sequence"/>
</dbReference>
<dbReference type="EMBL" id="KL648516">
    <property type="protein sequence ID" value="KEY69676.1"/>
    <property type="molecule type" value="Genomic_DNA"/>
</dbReference>
<keyword evidence="1" id="KW-0812">Transmembrane</keyword>